<dbReference type="SUPFAM" id="SSF47413">
    <property type="entry name" value="lambda repressor-like DNA-binding domains"/>
    <property type="match status" value="1"/>
</dbReference>
<proteinExistence type="predicted"/>
<dbReference type="PROSITE" id="PS50943">
    <property type="entry name" value="HTH_CROC1"/>
    <property type="match status" value="1"/>
</dbReference>
<accession>A0A1H1S6R8</accession>
<dbReference type="EMBL" id="LT629748">
    <property type="protein sequence ID" value="SDS43498.1"/>
    <property type="molecule type" value="Genomic_DNA"/>
</dbReference>
<organism evidence="3 4">
    <name type="scientific">Halopseudomonas litoralis</name>
    <dbReference type="NCBI Taxonomy" id="797277"/>
    <lineage>
        <taxon>Bacteria</taxon>
        <taxon>Pseudomonadati</taxon>
        <taxon>Pseudomonadota</taxon>
        <taxon>Gammaproteobacteria</taxon>
        <taxon>Pseudomonadales</taxon>
        <taxon>Pseudomonadaceae</taxon>
        <taxon>Halopseudomonas</taxon>
    </lineage>
</organism>
<dbReference type="GO" id="GO:0003677">
    <property type="term" value="F:DNA binding"/>
    <property type="evidence" value="ECO:0007669"/>
    <property type="project" value="InterPro"/>
</dbReference>
<dbReference type="CDD" id="cd00093">
    <property type="entry name" value="HTH_XRE"/>
    <property type="match status" value="1"/>
</dbReference>
<dbReference type="Pfam" id="PF01381">
    <property type="entry name" value="HTH_3"/>
    <property type="match status" value="1"/>
</dbReference>
<feature type="compositionally biased region" description="Basic residues" evidence="1">
    <location>
        <begin position="117"/>
        <end position="128"/>
    </location>
</feature>
<dbReference type="InterPro" id="IPR001387">
    <property type="entry name" value="Cro/C1-type_HTH"/>
</dbReference>
<reference evidence="4" key="1">
    <citation type="submission" date="2016-10" db="EMBL/GenBank/DDBJ databases">
        <authorList>
            <person name="Varghese N."/>
            <person name="Submissions S."/>
        </authorList>
    </citation>
    <scope>NUCLEOTIDE SEQUENCE [LARGE SCALE GENOMIC DNA]</scope>
    <source>
        <strain evidence="4">2SM5</strain>
    </source>
</reference>
<dbReference type="InterPro" id="IPR010982">
    <property type="entry name" value="Lambda_DNA-bd_dom_sf"/>
</dbReference>
<dbReference type="SMART" id="SM00530">
    <property type="entry name" value="HTH_XRE"/>
    <property type="match status" value="1"/>
</dbReference>
<feature type="region of interest" description="Disordered" evidence="1">
    <location>
        <begin position="114"/>
        <end position="147"/>
    </location>
</feature>
<keyword evidence="4" id="KW-1185">Reference proteome</keyword>
<evidence type="ECO:0000313" key="3">
    <source>
        <dbReference type="EMBL" id="SDS43498.1"/>
    </source>
</evidence>
<sequence>MGIAMKAMTGEERKQLIEEIIRMHTDGELTLGMAIRRLRLEVTGFDQETFAQMCGMSIRALYQLETDKGNPTLSTVDSILRKFGLRMGIMGAMRSNRILTSAVKDSSVSECAISRGAKPKGMARHRPASGKSFKAAKKSEADGGTAS</sequence>
<dbReference type="AlphaFoldDB" id="A0A1H1S6R8"/>
<protein>
    <submittedName>
        <fullName evidence="3">Helix-turn-helix</fullName>
    </submittedName>
</protein>
<evidence type="ECO:0000313" key="4">
    <source>
        <dbReference type="Proteomes" id="UP000243426"/>
    </source>
</evidence>
<dbReference type="Gene3D" id="1.10.260.40">
    <property type="entry name" value="lambda repressor-like DNA-binding domains"/>
    <property type="match status" value="1"/>
</dbReference>
<evidence type="ECO:0000259" key="2">
    <source>
        <dbReference type="PROSITE" id="PS50943"/>
    </source>
</evidence>
<evidence type="ECO:0000256" key="1">
    <source>
        <dbReference type="SAM" id="MobiDB-lite"/>
    </source>
</evidence>
<name>A0A1H1S6R8_9GAMM</name>
<dbReference type="Proteomes" id="UP000243426">
    <property type="component" value="Chromosome I"/>
</dbReference>
<dbReference type="STRING" id="797277.SAMN05216198_1941"/>
<gene>
    <name evidence="3" type="ORF">SAMN05216198_1941</name>
</gene>
<feature type="domain" description="HTH cro/C1-type" evidence="2">
    <location>
        <begin position="35"/>
        <end position="90"/>
    </location>
</feature>